<name>A0AAD5BG81_9ASCO</name>
<proteinExistence type="inferred from homology"/>
<dbReference type="AlphaFoldDB" id="A0AAD5BG81"/>
<dbReference type="EC" id="3.1.1.96" evidence="2 6"/>
<dbReference type="InterPro" id="IPR023509">
    <property type="entry name" value="DTD-like_sf"/>
</dbReference>
<comment type="catalytic activity">
    <reaction evidence="4">
        <text>glycyl-tRNA(Ala) + H2O = tRNA(Ala) + glycine + H(+)</text>
        <dbReference type="Rhea" id="RHEA:53744"/>
        <dbReference type="Rhea" id="RHEA-COMP:9657"/>
        <dbReference type="Rhea" id="RHEA-COMP:13640"/>
        <dbReference type="ChEBI" id="CHEBI:15377"/>
        <dbReference type="ChEBI" id="CHEBI:15378"/>
        <dbReference type="ChEBI" id="CHEBI:57305"/>
        <dbReference type="ChEBI" id="CHEBI:78442"/>
        <dbReference type="ChEBI" id="CHEBI:78522"/>
        <dbReference type="EC" id="3.1.1.96"/>
    </reaction>
</comment>
<keyword evidence="6" id="KW-0694">RNA-binding</keyword>
<comment type="subcellular location">
    <subcellularLocation>
        <location evidence="6">Cytoplasm</location>
    </subcellularLocation>
</comment>
<dbReference type="Gene3D" id="3.50.80.10">
    <property type="entry name" value="D-tyrosyl-tRNA(Tyr) deacylase"/>
    <property type="match status" value="1"/>
</dbReference>
<comment type="catalytic activity">
    <reaction evidence="5">
        <text>a D-aminoacyl-tRNA + H2O = a tRNA + a D-alpha-amino acid + H(+)</text>
        <dbReference type="Rhea" id="RHEA:13953"/>
        <dbReference type="Rhea" id="RHEA-COMP:10123"/>
        <dbReference type="Rhea" id="RHEA-COMP:10124"/>
        <dbReference type="ChEBI" id="CHEBI:15377"/>
        <dbReference type="ChEBI" id="CHEBI:15378"/>
        <dbReference type="ChEBI" id="CHEBI:59871"/>
        <dbReference type="ChEBI" id="CHEBI:78442"/>
        <dbReference type="ChEBI" id="CHEBI:79333"/>
        <dbReference type="EC" id="3.1.1.96"/>
    </reaction>
</comment>
<dbReference type="GO" id="GO:0005737">
    <property type="term" value="C:cytoplasm"/>
    <property type="evidence" value="ECO:0007669"/>
    <property type="project" value="UniProtKB-SubCell"/>
</dbReference>
<dbReference type="RefSeq" id="XP_051609700.1">
    <property type="nucleotide sequence ID" value="XM_051751039.1"/>
</dbReference>
<evidence type="ECO:0000256" key="4">
    <source>
        <dbReference type="ARBA" id="ARBA00047676"/>
    </source>
</evidence>
<dbReference type="Pfam" id="PF02580">
    <property type="entry name" value="Tyr_Deacylase"/>
    <property type="match status" value="1"/>
</dbReference>
<feature type="region of interest" description="Disordered" evidence="7">
    <location>
        <begin position="1"/>
        <end position="24"/>
    </location>
</feature>
<evidence type="ECO:0000256" key="6">
    <source>
        <dbReference type="RuleBase" id="RU003470"/>
    </source>
</evidence>
<dbReference type="GO" id="GO:0000049">
    <property type="term" value="F:tRNA binding"/>
    <property type="evidence" value="ECO:0007669"/>
    <property type="project" value="UniProtKB-KW"/>
</dbReference>
<keyword evidence="6" id="KW-0378">Hydrolase</keyword>
<dbReference type="NCBIfam" id="TIGR00256">
    <property type="entry name" value="D-aminoacyl-tRNA deacylase"/>
    <property type="match status" value="1"/>
</dbReference>
<evidence type="ECO:0000256" key="5">
    <source>
        <dbReference type="ARBA" id="ARBA00048018"/>
    </source>
</evidence>
<gene>
    <name evidence="8" type="ORF">KGF57_001796</name>
</gene>
<dbReference type="GO" id="GO:0051500">
    <property type="term" value="F:D-tyrosyl-tRNA(Tyr) deacylase activity"/>
    <property type="evidence" value="ECO:0007669"/>
    <property type="project" value="TreeGrafter"/>
</dbReference>
<dbReference type="InterPro" id="IPR003732">
    <property type="entry name" value="Daa-tRNA_deacyls_DTD"/>
</dbReference>
<evidence type="ECO:0000256" key="1">
    <source>
        <dbReference type="ARBA" id="ARBA00009673"/>
    </source>
</evidence>
<keyword evidence="6" id="KW-0963">Cytoplasm</keyword>
<evidence type="ECO:0000256" key="7">
    <source>
        <dbReference type="SAM" id="MobiDB-lite"/>
    </source>
</evidence>
<dbReference type="GeneID" id="76149855"/>
<feature type="compositionally biased region" description="Low complexity" evidence="7">
    <location>
        <begin position="1"/>
        <end position="16"/>
    </location>
</feature>
<evidence type="ECO:0000256" key="3">
    <source>
        <dbReference type="ARBA" id="ARBA00020007"/>
    </source>
</evidence>
<comment type="similarity">
    <text evidence="1 6">Belongs to the DTD family.</text>
</comment>
<keyword evidence="9" id="KW-1185">Reference proteome</keyword>
<sequence>MAAQQTSNNANTTSTAGKKDAGKDNWVRKVPGGFVGSIIGKGLMVLVGISTSDTKDDILKLSKKLLSLRIFEDMTQPAETTTKWYGKPWSKSVVDVQGEILSVSQFTLYGTIKKGTKPDFHKAAKGESAKELYGMLLDELRRGLGTDKVKDGEFGAMMDMPELFYKEVSSPGLEIKELLFDSYSITGRSLSRSLATSYRVEVLKV</sequence>
<dbReference type="PANTHER" id="PTHR10472">
    <property type="entry name" value="D-TYROSYL-TRNA TYR DEACYLASE"/>
    <property type="match status" value="1"/>
</dbReference>
<reference evidence="8 9" key="1">
    <citation type="journal article" date="2022" name="DNA Res.">
        <title>Genome analysis of five recently described species of the CUG-Ser clade uncovers Candida theae as a new hybrid lineage with pathogenic potential in the Candida parapsilosis species complex.</title>
        <authorList>
            <person name="Mixao V."/>
            <person name="Del Olmo V."/>
            <person name="Hegedusova E."/>
            <person name="Saus E."/>
            <person name="Pryszcz L."/>
            <person name="Cillingova A."/>
            <person name="Nosek J."/>
            <person name="Gabaldon T."/>
        </authorList>
    </citation>
    <scope>NUCLEOTIDE SEQUENCE [LARGE SCALE GENOMIC DNA]</scope>
    <source>
        <strain evidence="8 9">CBS 12239</strain>
    </source>
</reference>
<dbReference type="EMBL" id="JAIHNG010000080">
    <property type="protein sequence ID" value="KAI5961060.1"/>
    <property type="molecule type" value="Genomic_DNA"/>
</dbReference>
<evidence type="ECO:0000256" key="2">
    <source>
        <dbReference type="ARBA" id="ARBA00013056"/>
    </source>
</evidence>
<comment type="caution">
    <text evidence="8">The sequence shown here is derived from an EMBL/GenBank/DDBJ whole genome shotgun (WGS) entry which is preliminary data.</text>
</comment>
<evidence type="ECO:0000313" key="8">
    <source>
        <dbReference type="EMBL" id="KAI5961060.1"/>
    </source>
</evidence>
<keyword evidence="6" id="KW-0820">tRNA-binding</keyword>
<evidence type="ECO:0000313" key="9">
    <source>
        <dbReference type="Proteomes" id="UP001204833"/>
    </source>
</evidence>
<dbReference type="FunFam" id="3.50.80.10:FF:000001">
    <property type="entry name" value="D-aminoacyl-tRNA deacylase"/>
    <property type="match status" value="1"/>
</dbReference>
<accession>A0AAD5BG81</accession>
<dbReference type="PANTHER" id="PTHR10472:SF5">
    <property type="entry name" value="D-AMINOACYL-TRNA DEACYLASE 1"/>
    <property type="match status" value="1"/>
</dbReference>
<dbReference type="Proteomes" id="UP001204833">
    <property type="component" value="Unassembled WGS sequence"/>
</dbReference>
<organism evidence="8 9">
    <name type="scientific">Candida theae</name>
    <dbReference type="NCBI Taxonomy" id="1198502"/>
    <lineage>
        <taxon>Eukaryota</taxon>
        <taxon>Fungi</taxon>
        <taxon>Dikarya</taxon>
        <taxon>Ascomycota</taxon>
        <taxon>Saccharomycotina</taxon>
        <taxon>Pichiomycetes</taxon>
        <taxon>Debaryomycetaceae</taxon>
        <taxon>Candida/Lodderomyces clade</taxon>
        <taxon>Candida</taxon>
    </lineage>
</organism>
<dbReference type="SUPFAM" id="SSF69500">
    <property type="entry name" value="DTD-like"/>
    <property type="match status" value="1"/>
</dbReference>
<protein>
    <recommendedName>
        <fullName evidence="3 6">D-aminoacyl-tRNA deacylase</fullName>
        <ecNumber evidence="2 6">3.1.1.96</ecNumber>
    </recommendedName>
</protein>